<keyword evidence="2" id="KW-0012">Acyltransferase</keyword>
<evidence type="ECO:0000256" key="2">
    <source>
        <dbReference type="ARBA" id="ARBA00023315"/>
    </source>
</evidence>
<keyword evidence="1 4" id="KW-0808">Transferase</keyword>
<dbReference type="Pfam" id="PF00583">
    <property type="entry name" value="Acetyltransf_1"/>
    <property type="match status" value="1"/>
</dbReference>
<dbReference type="SUPFAM" id="SSF55729">
    <property type="entry name" value="Acyl-CoA N-acyltransferases (Nat)"/>
    <property type="match status" value="1"/>
</dbReference>
<dbReference type="InterPro" id="IPR000182">
    <property type="entry name" value="GNAT_dom"/>
</dbReference>
<dbReference type="AlphaFoldDB" id="A0A0F5VD64"/>
<accession>A0A0F5VD64</accession>
<dbReference type="EMBL" id="JWYV01000010">
    <property type="protein sequence ID" value="KKC99444.1"/>
    <property type="molecule type" value="Genomic_DNA"/>
</dbReference>
<dbReference type="PROSITE" id="PS51186">
    <property type="entry name" value="GNAT"/>
    <property type="match status" value="1"/>
</dbReference>
<dbReference type="STRING" id="265726.KY46_12335"/>
<evidence type="ECO:0000259" key="3">
    <source>
        <dbReference type="PROSITE" id="PS51186"/>
    </source>
</evidence>
<feature type="domain" description="N-acetyltransferase" evidence="3">
    <location>
        <begin position="2"/>
        <end position="135"/>
    </location>
</feature>
<evidence type="ECO:0000313" key="5">
    <source>
        <dbReference type="Proteomes" id="UP000033633"/>
    </source>
</evidence>
<evidence type="ECO:0000256" key="1">
    <source>
        <dbReference type="ARBA" id="ARBA00022679"/>
    </source>
</evidence>
<name>A0A0F5VD64_9GAMM</name>
<dbReference type="PANTHER" id="PTHR43877:SF2">
    <property type="entry name" value="AMINOALKYLPHOSPHONATE N-ACETYLTRANSFERASE-RELATED"/>
    <property type="match status" value="1"/>
</dbReference>
<protein>
    <submittedName>
        <fullName evidence="4">GCN5 family acetyltransferase</fullName>
    </submittedName>
</protein>
<keyword evidence="5" id="KW-1185">Reference proteome</keyword>
<dbReference type="CDD" id="cd04301">
    <property type="entry name" value="NAT_SF"/>
    <property type="match status" value="1"/>
</dbReference>
<dbReference type="PANTHER" id="PTHR43877">
    <property type="entry name" value="AMINOALKYLPHOSPHONATE N-ACETYLTRANSFERASE-RELATED-RELATED"/>
    <property type="match status" value="1"/>
</dbReference>
<evidence type="ECO:0000313" key="4">
    <source>
        <dbReference type="EMBL" id="KKC99444.1"/>
    </source>
</evidence>
<dbReference type="GO" id="GO:0016747">
    <property type="term" value="F:acyltransferase activity, transferring groups other than amino-acyl groups"/>
    <property type="evidence" value="ECO:0007669"/>
    <property type="project" value="InterPro"/>
</dbReference>
<dbReference type="InterPro" id="IPR016181">
    <property type="entry name" value="Acyl_CoA_acyltransferase"/>
</dbReference>
<gene>
    <name evidence="4" type="ORF">KY46_12335</name>
</gene>
<comment type="caution">
    <text evidence="4">The sequence shown here is derived from an EMBL/GenBank/DDBJ whole genome shotgun (WGS) entry which is preliminary data.</text>
</comment>
<dbReference type="OrthoDB" id="9813917at2"/>
<dbReference type="InterPro" id="IPR050832">
    <property type="entry name" value="Bact_Acetyltransf"/>
</dbReference>
<dbReference type="PATRIC" id="fig|265726.11.peg.668"/>
<dbReference type="Gene3D" id="3.40.630.30">
    <property type="match status" value="1"/>
</dbReference>
<reference evidence="4 5" key="1">
    <citation type="submission" date="2014-12" db="EMBL/GenBank/DDBJ databases">
        <title>Mercury Reductase activity and rhizosphere competence traits in the genome of root associated Photobacterium halotolerans MELD1.</title>
        <authorList>
            <person name="Mathew D.C."/>
            <person name="Huang C.-C."/>
        </authorList>
    </citation>
    <scope>NUCLEOTIDE SEQUENCE [LARGE SCALE GENOMIC DNA]</scope>
    <source>
        <strain evidence="4 5">MELD1</strain>
    </source>
</reference>
<organism evidence="4 5">
    <name type="scientific">Photobacterium halotolerans</name>
    <dbReference type="NCBI Taxonomy" id="265726"/>
    <lineage>
        <taxon>Bacteria</taxon>
        <taxon>Pseudomonadati</taxon>
        <taxon>Pseudomonadota</taxon>
        <taxon>Gammaproteobacteria</taxon>
        <taxon>Vibrionales</taxon>
        <taxon>Vibrionaceae</taxon>
        <taxon>Photobacterium</taxon>
    </lineage>
</organism>
<sequence>MIEIQHLDATQIPMSLLLEADPSEACIQRYLNGAYCLAAVAEGEIIGACVAKPIAENTYEIFNLAVYPAFQQQGIGSQLLSALFPRLKAQGVQSVVLGTGTFGYQLTFYQRLGFRVEGVVKDFFLDHYDEAIFEQGIQHQDMLRLRLAL</sequence>
<dbReference type="Proteomes" id="UP000033633">
    <property type="component" value="Unassembled WGS sequence"/>
</dbReference>
<proteinExistence type="predicted"/>
<dbReference type="RefSeq" id="WP_046220949.1">
    <property type="nucleotide sequence ID" value="NZ_JWYV01000010.1"/>
</dbReference>